<accession>A0A4Y4AWK8</accession>
<comment type="caution">
    <text evidence="1">The sequence shown here is derived from an EMBL/GenBank/DDBJ whole genome shotgun (WGS) entry which is preliminary data.</text>
</comment>
<dbReference type="Proteomes" id="UP000316775">
    <property type="component" value="Unassembled WGS sequence"/>
</dbReference>
<dbReference type="EMBL" id="BJNP01000010">
    <property type="protein sequence ID" value="GEC71719.1"/>
    <property type="molecule type" value="Genomic_DNA"/>
</dbReference>
<organism evidence="1 2">
    <name type="scientific">Flavobacterium flevense</name>
    <dbReference type="NCBI Taxonomy" id="983"/>
    <lineage>
        <taxon>Bacteria</taxon>
        <taxon>Pseudomonadati</taxon>
        <taxon>Bacteroidota</taxon>
        <taxon>Flavobacteriia</taxon>
        <taxon>Flavobacteriales</taxon>
        <taxon>Flavobacteriaceae</taxon>
        <taxon>Flavobacterium</taxon>
    </lineage>
</organism>
<dbReference type="STRING" id="983.SAMN05443543_10125"/>
<reference evidence="1 2" key="1">
    <citation type="submission" date="2019-06" db="EMBL/GenBank/DDBJ databases">
        <title>Whole genome shotgun sequence of Flavobacterium flevense NBRC 14960.</title>
        <authorList>
            <person name="Hosoyama A."/>
            <person name="Uohara A."/>
            <person name="Ohji S."/>
            <person name="Ichikawa N."/>
        </authorList>
    </citation>
    <scope>NUCLEOTIDE SEQUENCE [LARGE SCALE GENOMIC DNA]</scope>
    <source>
        <strain evidence="1 2">NBRC 14960</strain>
    </source>
</reference>
<gene>
    <name evidence="1" type="ORF">FFL01_12580</name>
</gene>
<dbReference type="AlphaFoldDB" id="A0A4Y4AWK8"/>
<dbReference type="RefSeq" id="WP_073240647.1">
    <property type="nucleotide sequence ID" value="NZ_BJNP01000010.1"/>
</dbReference>
<evidence type="ECO:0000313" key="2">
    <source>
        <dbReference type="Proteomes" id="UP000316775"/>
    </source>
</evidence>
<sequence length="158" mass="18622">MKQLFTLIFFSVISIISYSQNINFENKYTSEIVFIKDSNLKKLLLKIIKKDVLCQTKGLEWYLDIIDNDKILISKYAIENFIDTKGINNIYATTIDDNILFIVNSEYMNNIISKSKYSIDLSHFKGKENYSTVDYSFWAIQKKGNKYQIIKEKKYNCD</sequence>
<keyword evidence="2" id="KW-1185">Reference proteome</keyword>
<proteinExistence type="predicted"/>
<dbReference type="OrthoDB" id="1377312at2"/>
<evidence type="ECO:0000313" key="1">
    <source>
        <dbReference type="EMBL" id="GEC71719.1"/>
    </source>
</evidence>
<name>A0A4Y4AWK8_9FLAO</name>
<protein>
    <submittedName>
        <fullName evidence="1">Uncharacterized protein</fullName>
    </submittedName>
</protein>